<feature type="chain" id="PRO_5024422694" evidence="1">
    <location>
        <begin position="25"/>
        <end position="644"/>
    </location>
</feature>
<evidence type="ECO:0000259" key="3">
    <source>
        <dbReference type="Pfam" id="PF12969"/>
    </source>
</evidence>
<reference evidence="4 5" key="1">
    <citation type="submission" date="2019-05" db="EMBL/GenBank/DDBJ databases">
        <authorList>
            <person name="Qu J.-H."/>
        </authorList>
    </citation>
    <scope>NUCLEOTIDE SEQUENCE [LARGE SCALE GENOMIC DNA]</scope>
    <source>
        <strain evidence="4 5">NS28</strain>
    </source>
</reference>
<feature type="signal peptide" evidence="1">
    <location>
        <begin position="1"/>
        <end position="24"/>
    </location>
</feature>
<evidence type="ECO:0000313" key="5">
    <source>
        <dbReference type="Proteomes" id="UP000323994"/>
    </source>
</evidence>
<dbReference type="AlphaFoldDB" id="A0A5M8QW01"/>
<gene>
    <name evidence="4" type="ORF">FEM33_07585</name>
</gene>
<sequence>MKIKFLISCMLVQVYIALSSSVSGQSYDVSKISPELMKDADAVIRLDETFWEIESKGEARLHSRTVVTVLNEKGEEEYSRLMVGYDKFTKITDISGSLYAADGKLVKKLKNADIDDYGYGSSGDDITDARVKLADFGKKSYPYPYTIEYSYETRDRNMMFYPKWMPVANVHAAVEHAEYKIKAPAGFKFRYKEYNGISPVKKSVADGADVYLWTIENYAVNPKRDLYPLPLMEFTPMVMAAPSEFEIQDYRGNFDSWEDLSRFYYTLNAGRDVLPPAIVSEIKTLVKDVRSEKEKVQRIYKWMQSRSRYVSIQLGIGGWQTIDALTVANKGYGDCKALTNFTLAALRQAGITCYPALIRAGEGAQMKTDFPSSQFNHVIACAIAAKDTMWLECTSQTTQPDFMGTFTGSRHALLVMPEGGKLVSTRDYKSHHNIRNSRTSVNLEESGNGQVEVHALYAGLQQESRNRLLHNGNKEEQRKWLMNHINLPSLDLQQFELMEGKDQEPTITEKLSLNIRNCATKAGARLFVKPNLLSRPMELPVLTERTTDFYLPFSEYNFTDLDTVSYVIPAAYKLETTLPAYQISSLFGTYESKISYADNKLVCSRKLVLNGGRYESKDFAAWIDFLKKIRKADRAQVVFVENKP</sequence>
<dbReference type="Pfam" id="PF01841">
    <property type="entry name" value="Transglut_core"/>
    <property type="match status" value="1"/>
</dbReference>
<accession>A0A5M8QW01</accession>
<dbReference type="Gene3D" id="3.10.620.30">
    <property type="match status" value="1"/>
</dbReference>
<dbReference type="InterPro" id="IPR024618">
    <property type="entry name" value="DUF3857"/>
</dbReference>
<dbReference type="Gene3D" id="2.60.40.3140">
    <property type="match status" value="1"/>
</dbReference>
<dbReference type="Gene3D" id="2.60.120.1130">
    <property type="match status" value="1"/>
</dbReference>
<name>A0A5M8QW01_9BACT</name>
<evidence type="ECO:0000259" key="2">
    <source>
        <dbReference type="Pfam" id="PF01841"/>
    </source>
</evidence>
<dbReference type="OrthoDB" id="8595007at2"/>
<dbReference type="Proteomes" id="UP000323994">
    <property type="component" value="Unassembled WGS sequence"/>
</dbReference>
<comment type="caution">
    <text evidence="4">The sequence shown here is derived from an EMBL/GenBank/DDBJ whole genome shotgun (WGS) entry which is preliminary data.</text>
</comment>
<dbReference type="RefSeq" id="WP_139011459.1">
    <property type="nucleotide sequence ID" value="NZ_VBSN01000027.1"/>
</dbReference>
<protein>
    <submittedName>
        <fullName evidence="4">DUF3857 domain-containing protein</fullName>
    </submittedName>
</protein>
<evidence type="ECO:0000256" key="1">
    <source>
        <dbReference type="SAM" id="SignalP"/>
    </source>
</evidence>
<proteinExistence type="predicted"/>
<keyword evidence="1" id="KW-0732">Signal</keyword>
<dbReference type="EMBL" id="VBSN01000027">
    <property type="protein sequence ID" value="KAA6440447.1"/>
    <property type="molecule type" value="Genomic_DNA"/>
</dbReference>
<dbReference type="InterPro" id="IPR038765">
    <property type="entry name" value="Papain-like_cys_pep_sf"/>
</dbReference>
<feature type="domain" description="Transglutaminase-like" evidence="2">
    <location>
        <begin position="286"/>
        <end position="353"/>
    </location>
</feature>
<dbReference type="Pfam" id="PF12969">
    <property type="entry name" value="DUF3857"/>
    <property type="match status" value="1"/>
</dbReference>
<feature type="domain" description="DUF3857" evidence="3">
    <location>
        <begin position="57"/>
        <end position="219"/>
    </location>
</feature>
<organism evidence="4 5">
    <name type="scientific">Dyadobacter flavalbus</name>
    <dbReference type="NCBI Taxonomy" id="2579942"/>
    <lineage>
        <taxon>Bacteria</taxon>
        <taxon>Pseudomonadati</taxon>
        <taxon>Bacteroidota</taxon>
        <taxon>Cytophagia</taxon>
        <taxon>Cytophagales</taxon>
        <taxon>Spirosomataceae</taxon>
        <taxon>Dyadobacter</taxon>
    </lineage>
</organism>
<dbReference type="InterPro" id="IPR002931">
    <property type="entry name" value="Transglutaminase-like"/>
</dbReference>
<dbReference type="SUPFAM" id="SSF54001">
    <property type="entry name" value="Cysteine proteinases"/>
    <property type="match status" value="1"/>
</dbReference>
<keyword evidence="5" id="KW-1185">Reference proteome</keyword>
<evidence type="ECO:0000313" key="4">
    <source>
        <dbReference type="EMBL" id="KAA6440447.1"/>
    </source>
</evidence>